<gene>
    <name evidence="2" type="ORF">BJ878DRAFT_478555</name>
</gene>
<accession>A0A9P7Z6C2</accession>
<organism evidence="2 3">
    <name type="scientific">Calycina marina</name>
    <dbReference type="NCBI Taxonomy" id="1763456"/>
    <lineage>
        <taxon>Eukaryota</taxon>
        <taxon>Fungi</taxon>
        <taxon>Dikarya</taxon>
        <taxon>Ascomycota</taxon>
        <taxon>Pezizomycotina</taxon>
        <taxon>Leotiomycetes</taxon>
        <taxon>Helotiales</taxon>
        <taxon>Pezizellaceae</taxon>
        <taxon>Calycina</taxon>
    </lineage>
</organism>
<feature type="signal peptide" evidence="1">
    <location>
        <begin position="1"/>
        <end position="17"/>
    </location>
</feature>
<evidence type="ECO:0000256" key="1">
    <source>
        <dbReference type="SAM" id="SignalP"/>
    </source>
</evidence>
<keyword evidence="1" id="KW-0732">Signal</keyword>
<sequence>MKFAIAAVITFAALALAAPTVDVIAKRGGGGPAQTIPQQEQVVNKCKNVKNGKTLCCANDQQAKPSDIANAAPGVSGLLDGLLGGLLGAAQIPVGLNCNSIIPVLSIPLNLACLGGDKLMCCQGGPHEVYQQNIQGGSSLLSINNNAPIVPINNLCLASV</sequence>
<protein>
    <recommendedName>
        <fullName evidence="4">Hydrophobin</fullName>
    </recommendedName>
</protein>
<dbReference type="EMBL" id="MU253814">
    <property type="protein sequence ID" value="KAG9246172.1"/>
    <property type="molecule type" value="Genomic_DNA"/>
</dbReference>
<reference evidence="2" key="1">
    <citation type="journal article" date="2021" name="IMA Fungus">
        <title>Genomic characterization of three marine fungi, including Emericellopsis atlantica sp. nov. with signatures of a generalist lifestyle and marine biomass degradation.</title>
        <authorList>
            <person name="Hagestad O.C."/>
            <person name="Hou L."/>
            <person name="Andersen J.H."/>
            <person name="Hansen E.H."/>
            <person name="Altermark B."/>
            <person name="Li C."/>
            <person name="Kuhnert E."/>
            <person name="Cox R.J."/>
            <person name="Crous P.W."/>
            <person name="Spatafora J.W."/>
            <person name="Lail K."/>
            <person name="Amirebrahimi M."/>
            <person name="Lipzen A."/>
            <person name="Pangilinan J."/>
            <person name="Andreopoulos W."/>
            <person name="Hayes R.D."/>
            <person name="Ng V."/>
            <person name="Grigoriev I.V."/>
            <person name="Jackson S.A."/>
            <person name="Sutton T.D.S."/>
            <person name="Dobson A.D.W."/>
            <person name="Rama T."/>
        </authorList>
    </citation>
    <scope>NUCLEOTIDE SEQUENCE</scope>
    <source>
        <strain evidence="2">TRa3180A</strain>
    </source>
</reference>
<evidence type="ECO:0000313" key="2">
    <source>
        <dbReference type="EMBL" id="KAG9246172.1"/>
    </source>
</evidence>
<keyword evidence="3" id="KW-1185">Reference proteome</keyword>
<evidence type="ECO:0000313" key="3">
    <source>
        <dbReference type="Proteomes" id="UP000887226"/>
    </source>
</evidence>
<evidence type="ECO:0008006" key="4">
    <source>
        <dbReference type="Google" id="ProtNLM"/>
    </source>
</evidence>
<dbReference type="AlphaFoldDB" id="A0A9P7Z6C2"/>
<feature type="chain" id="PRO_5040232011" description="Hydrophobin" evidence="1">
    <location>
        <begin position="18"/>
        <end position="160"/>
    </location>
</feature>
<name>A0A9P7Z6C2_9HELO</name>
<dbReference type="Proteomes" id="UP000887226">
    <property type="component" value="Unassembled WGS sequence"/>
</dbReference>
<proteinExistence type="predicted"/>
<comment type="caution">
    <text evidence="2">The sequence shown here is derived from an EMBL/GenBank/DDBJ whole genome shotgun (WGS) entry which is preliminary data.</text>
</comment>